<dbReference type="EMBL" id="KB445648">
    <property type="protein sequence ID" value="EMD61612.1"/>
    <property type="molecule type" value="Genomic_DNA"/>
</dbReference>
<protein>
    <submittedName>
        <fullName evidence="1">Uncharacterized protein</fullName>
    </submittedName>
</protein>
<evidence type="ECO:0000313" key="2">
    <source>
        <dbReference type="Proteomes" id="UP000016934"/>
    </source>
</evidence>
<dbReference type="OrthoDB" id="10421478at2759"/>
<proteinExistence type="predicted"/>
<reference evidence="1 2" key="1">
    <citation type="journal article" date="2012" name="PLoS Pathog.">
        <title>Diverse lifestyles and strategies of plant pathogenesis encoded in the genomes of eighteen Dothideomycetes fungi.</title>
        <authorList>
            <person name="Ohm R.A."/>
            <person name="Feau N."/>
            <person name="Henrissat B."/>
            <person name="Schoch C.L."/>
            <person name="Horwitz B.A."/>
            <person name="Barry K.W."/>
            <person name="Condon B.J."/>
            <person name="Copeland A.C."/>
            <person name="Dhillon B."/>
            <person name="Glaser F."/>
            <person name="Hesse C.N."/>
            <person name="Kosti I."/>
            <person name="LaButti K."/>
            <person name="Lindquist E.A."/>
            <person name="Lucas S."/>
            <person name="Salamov A.A."/>
            <person name="Bradshaw R.E."/>
            <person name="Ciuffetti L."/>
            <person name="Hamelin R.C."/>
            <person name="Kema G.H.J."/>
            <person name="Lawrence C."/>
            <person name="Scott J.A."/>
            <person name="Spatafora J.W."/>
            <person name="Turgeon B.G."/>
            <person name="de Wit P.J.G.M."/>
            <person name="Zhong S."/>
            <person name="Goodwin S.B."/>
            <person name="Grigoriev I.V."/>
        </authorList>
    </citation>
    <scope>NUCLEOTIDE SEQUENCE [LARGE SCALE GENOMIC DNA]</scope>
    <source>
        <strain evidence="2">ND90Pr / ATCC 201652</strain>
    </source>
</reference>
<keyword evidence="2" id="KW-1185">Reference proteome</keyword>
<reference evidence="2" key="2">
    <citation type="journal article" date="2013" name="PLoS Genet.">
        <title>Comparative genome structure, secondary metabolite, and effector coding capacity across Cochliobolus pathogens.</title>
        <authorList>
            <person name="Condon B.J."/>
            <person name="Leng Y."/>
            <person name="Wu D."/>
            <person name="Bushley K.E."/>
            <person name="Ohm R.A."/>
            <person name="Otillar R."/>
            <person name="Martin J."/>
            <person name="Schackwitz W."/>
            <person name="Grimwood J."/>
            <person name="MohdZainudin N."/>
            <person name="Xue C."/>
            <person name="Wang R."/>
            <person name="Manning V.A."/>
            <person name="Dhillon B."/>
            <person name="Tu Z.J."/>
            <person name="Steffenson B.J."/>
            <person name="Salamov A."/>
            <person name="Sun H."/>
            <person name="Lowry S."/>
            <person name="LaButti K."/>
            <person name="Han J."/>
            <person name="Copeland A."/>
            <person name="Lindquist E."/>
            <person name="Barry K."/>
            <person name="Schmutz J."/>
            <person name="Baker S.E."/>
            <person name="Ciuffetti L.M."/>
            <person name="Grigoriev I.V."/>
            <person name="Zhong S."/>
            <person name="Turgeon B.G."/>
        </authorList>
    </citation>
    <scope>NUCLEOTIDE SEQUENCE [LARGE SCALE GENOMIC DNA]</scope>
    <source>
        <strain evidence="2">ND90Pr / ATCC 201652</strain>
    </source>
</reference>
<evidence type="ECO:0000313" key="1">
    <source>
        <dbReference type="EMBL" id="EMD61612.1"/>
    </source>
</evidence>
<organism evidence="1 2">
    <name type="scientific">Cochliobolus sativus (strain ND90Pr / ATCC 201652)</name>
    <name type="common">Common root rot and spot blotch fungus</name>
    <name type="synonym">Bipolaris sorokiniana</name>
    <dbReference type="NCBI Taxonomy" id="665912"/>
    <lineage>
        <taxon>Eukaryota</taxon>
        <taxon>Fungi</taxon>
        <taxon>Dikarya</taxon>
        <taxon>Ascomycota</taxon>
        <taxon>Pezizomycotina</taxon>
        <taxon>Dothideomycetes</taxon>
        <taxon>Pleosporomycetidae</taxon>
        <taxon>Pleosporales</taxon>
        <taxon>Pleosporineae</taxon>
        <taxon>Pleosporaceae</taxon>
        <taxon>Bipolaris</taxon>
    </lineage>
</organism>
<dbReference type="AlphaFoldDB" id="M2SXU3"/>
<sequence>MSTHIFMSFYLFPELSSFVCCDSFSVFEQYRPSFFQNCSQLGCSVLRVVLLPPFYLSAINIVVSNTCKVYVIFFVSFKIAQHLLCSSCY</sequence>
<dbReference type="GeneID" id="19134820"/>
<dbReference type="Proteomes" id="UP000016934">
    <property type="component" value="Unassembled WGS sequence"/>
</dbReference>
<name>M2SXU3_COCSN</name>
<gene>
    <name evidence="1" type="ORF">COCSADRAFT_233252</name>
</gene>
<dbReference type="RefSeq" id="XP_007702912.1">
    <property type="nucleotide sequence ID" value="XM_007704722.1"/>
</dbReference>
<dbReference type="HOGENOM" id="CLU_2454586_0_0_1"/>
<dbReference type="KEGG" id="bsc:COCSADRAFT_233252"/>
<accession>M2SXU3</accession>